<evidence type="ECO:0000256" key="3">
    <source>
        <dbReference type="ARBA" id="ARBA00022448"/>
    </source>
</evidence>
<dbReference type="PANTHER" id="PTHR24223:SF447">
    <property type="entry name" value="MULTIDRUG RESISTANCE-ASSOCIATED PROTEIN 5"/>
    <property type="match status" value="1"/>
</dbReference>
<feature type="transmembrane region" description="Helical" evidence="12">
    <location>
        <begin position="215"/>
        <end position="242"/>
    </location>
</feature>
<evidence type="ECO:0000256" key="9">
    <source>
        <dbReference type="ARBA" id="ARBA00023136"/>
    </source>
</evidence>
<keyword evidence="9 12" id="KW-0472">Membrane</keyword>
<dbReference type="InterPro" id="IPR036640">
    <property type="entry name" value="ABC1_TM_sf"/>
</dbReference>
<dbReference type="PROSITE" id="PS50929">
    <property type="entry name" value="ABC_TM1F"/>
    <property type="match status" value="2"/>
</dbReference>
<dbReference type="GO" id="GO:0012505">
    <property type="term" value="C:endomembrane system"/>
    <property type="evidence" value="ECO:0007669"/>
    <property type="project" value="UniProtKB-SubCell"/>
</dbReference>
<dbReference type="InterPro" id="IPR003593">
    <property type="entry name" value="AAA+_ATPase"/>
</dbReference>
<keyword evidence="16" id="KW-1185">Reference proteome</keyword>
<feature type="transmembrane region" description="Helical" evidence="12">
    <location>
        <begin position="931"/>
        <end position="953"/>
    </location>
</feature>
<dbReference type="Gene3D" id="1.20.1560.10">
    <property type="entry name" value="ABC transporter type 1, transmembrane domain"/>
    <property type="match status" value="2"/>
</dbReference>
<feature type="domain" description="ABC transporter" evidence="13">
    <location>
        <begin position="567"/>
        <end position="788"/>
    </location>
</feature>
<evidence type="ECO:0000259" key="13">
    <source>
        <dbReference type="PROSITE" id="PS50893"/>
    </source>
</evidence>
<keyword evidence="6" id="KW-0547">Nucleotide-binding</keyword>
<dbReference type="Pfam" id="PF00664">
    <property type="entry name" value="ABC_membrane"/>
    <property type="match status" value="2"/>
</dbReference>
<keyword evidence="4 12" id="KW-0812">Transmembrane</keyword>
<name>A0AAD8AV76_BIOPF</name>
<evidence type="ECO:0000256" key="5">
    <source>
        <dbReference type="ARBA" id="ARBA00022737"/>
    </source>
</evidence>
<dbReference type="Proteomes" id="UP001233172">
    <property type="component" value="Unassembled WGS sequence"/>
</dbReference>
<dbReference type="CDD" id="cd18592">
    <property type="entry name" value="ABC_6TM_MRP5_8_9_D1"/>
    <property type="match status" value="1"/>
</dbReference>
<feature type="transmembrane region" description="Helical" evidence="12">
    <location>
        <begin position="874"/>
        <end position="896"/>
    </location>
</feature>
<feature type="domain" description="ABC transmembrane type-1" evidence="14">
    <location>
        <begin position="216"/>
        <end position="490"/>
    </location>
</feature>
<dbReference type="FunFam" id="1.20.1560.10:FF:000012">
    <property type="entry name" value="ATP binding cassette subfamily C member 5"/>
    <property type="match status" value="1"/>
</dbReference>
<dbReference type="SMART" id="SM00382">
    <property type="entry name" value="AAA"/>
    <property type="match status" value="2"/>
</dbReference>
<evidence type="ECO:0000256" key="4">
    <source>
        <dbReference type="ARBA" id="ARBA00022692"/>
    </source>
</evidence>
<dbReference type="InterPro" id="IPR017871">
    <property type="entry name" value="ABC_transporter-like_CS"/>
</dbReference>
<evidence type="ECO:0000256" key="10">
    <source>
        <dbReference type="ARBA" id="ARBA00023180"/>
    </source>
</evidence>
<evidence type="ECO:0000256" key="1">
    <source>
        <dbReference type="ARBA" id="ARBA00004127"/>
    </source>
</evidence>
<dbReference type="EMBL" id="JASAOG010000226">
    <property type="protein sequence ID" value="KAK0043048.1"/>
    <property type="molecule type" value="Genomic_DNA"/>
</dbReference>
<evidence type="ECO:0000256" key="2">
    <source>
        <dbReference type="ARBA" id="ARBA00009726"/>
    </source>
</evidence>
<organism evidence="15 16">
    <name type="scientific">Biomphalaria pfeifferi</name>
    <name type="common">Bloodfluke planorb</name>
    <name type="synonym">Freshwater snail</name>
    <dbReference type="NCBI Taxonomy" id="112525"/>
    <lineage>
        <taxon>Eukaryota</taxon>
        <taxon>Metazoa</taxon>
        <taxon>Spiralia</taxon>
        <taxon>Lophotrochozoa</taxon>
        <taxon>Mollusca</taxon>
        <taxon>Gastropoda</taxon>
        <taxon>Heterobranchia</taxon>
        <taxon>Euthyneura</taxon>
        <taxon>Panpulmonata</taxon>
        <taxon>Hygrophila</taxon>
        <taxon>Lymnaeoidea</taxon>
        <taxon>Planorbidae</taxon>
        <taxon>Biomphalaria</taxon>
    </lineage>
</organism>
<keyword evidence="7" id="KW-0067">ATP-binding</keyword>
<evidence type="ECO:0000256" key="6">
    <source>
        <dbReference type="ARBA" id="ARBA00022741"/>
    </source>
</evidence>
<dbReference type="PANTHER" id="PTHR24223">
    <property type="entry name" value="ATP-BINDING CASSETTE SUB-FAMILY C"/>
    <property type="match status" value="1"/>
</dbReference>
<dbReference type="CDD" id="cd03250">
    <property type="entry name" value="ABCC_MRP_domain1"/>
    <property type="match status" value="1"/>
</dbReference>
<feature type="transmembrane region" description="Helical" evidence="12">
    <location>
        <begin position="254"/>
        <end position="276"/>
    </location>
</feature>
<feature type="transmembrane region" description="Helical" evidence="12">
    <location>
        <begin position="327"/>
        <end position="348"/>
    </location>
</feature>
<sequence>VQCSTDILVIAQTVAAGTTAGRTFERTRQTLSGHRLGEITHAWSFHRNSSMVTWEYGGDRSERKMREEEEEEENDRRGSTEDVAASGDAQKVFLHTPPDEDGLSTQVRGAKGVRRYRNALKMFFPVRRTKPPQGTLPLGTVGLFNYVTFGWMTSYLWRIYKQGVGVVQGLQISAEEKSDTNAIRMEKFWSEELKLKGPDNASYFRAVFRSFKTRLLIGLFTSLLYAFLTLANPIVVIQYFLFYISNEPANLRSGIGYAFAIGLVQIAKGLVDSFFWEVNIQAAIRIKYGCLAQLYSKVLRLKSLQDKTAGNIINFIGNDGQRIYDGVMIGPFIIASPIIIVAGCIYCIVYLGPWALVSCLIIVLFYPFAGVFAKLSEKFREASIQITDQRIGLLSELLTSIKLIKMYAWEQSFAQQIVDIRAQEKSLLEKSVFVLGISMGSSMTVSLFASSLAFIGYVCTGNNLTPTQAFTFVSLLSTMQSVMMTIPFSLKCLGELAVTVKRLQEILLMSEMSTELQQPRDNSLALEITNASFSWTSKRKNDIGNGAEVKAKAKKVPEETLGVEVMLNTDQLEEDQIFSGPSLSGVNLQIKKGQLVGICGSVGSGKSSLINAILGRMELTSGSVAVSSHVAYVSQQVWVTNDTIRDNIVFGHAYDSERYKMVVEACALTPDFRAFPKGDMSEVGERGCNLSGGQKQRLSLARAAYSYCDLILLDDPLSAVDVHTAHHIFRSCVQGVMRDRTVVLVTHHLQYLKDCNKIIVLREGAVVEQGSHEELVSLSGEYAALLTLVNRDNESTPTENSPVTLPEMNSSEDNSTVSKSPHENVNVTSESLQIVPQEVAGNAGTLIQEETIQRESLSFFVFQKYIQAMGGVPVFILVIFCFSLPVANTATAGWYLTYWLQQASANTTLTFGNITQTSPSVAAHPDLPKFLAIYGAFLPLALITLIIKCIALMKTTLAASSRLHDSAFVQVLHSTIHFFDSTPVGRIVNRFSGDLDEVDSRLPMNADIFLTQVLQIVAAVAMMGYVMPWFLLAVLPLAIVTGLLMIVFHKCVHELKYLDNVTRSPVVSHMGASLEGLAVIHAYKKDSDFMHKYCDLLNTNAVAVLMFYAANRWLALRTDFVSGILAFVIVVLLLVTSIRPELAGLALSYTVQLSSLFQFTARMAVETEARFSSVQRLVEYCQLKDLEPVKDESNKQSADWPTQGSIKFDNVKLRYRKNTPLALKGVSFQVQGHKKIGIVGRTGAGKTSLSAALFRLVELESGHVTVDNIDIAAVALSDLRSRLSIIPQDPVLFSGTLRYNLDPFHQFSDPEIWQALEKCHVAQMVRTLDHQLDCQVLQSGSNFSVGEKQLLCLVRAVLRGNKILILDEATASIDSETDALLQQTLREGFQECTMLIIAHRLNTVLDCDLVLVLQDGNVVEYDCPSQLLSNPTSVFKSMLETTNTLTQTVRETSLS</sequence>
<keyword evidence="10" id="KW-0325">Glycoprotein</keyword>
<reference evidence="15" key="1">
    <citation type="journal article" date="2023" name="PLoS Negl. Trop. Dis.">
        <title>A genome sequence for Biomphalaria pfeifferi, the major vector snail for the human-infecting parasite Schistosoma mansoni.</title>
        <authorList>
            <person name="Bu L."/>
            <person name="Lu L."/>
            <person name="Laidemitt M.R."/>
            <person name="Zhang S.M."/>
            <person name="Mutuku M."/>
            <person name="Mkoji G."/>
            <person name="Steinauer M."/>
            <person name="Loker E.S."/>
        </authorList>
    </citation>
    <scope>NUCLEOTIDE SEQUENCE</scope>
    <source>
        <strain evidence="15">KasaAsao</strain>
    </source>
</reference>
<dbReference type="InterPro" id="IPR027417">
    <property type="entry name" value="P-loop_NTPase"/>
</dbReference>
<gene>
    <name evidence="15" type="ORF">Bpfe_027557</name>
</gene>
<feature type="non-terminal residue" evidence="15">
    <location>
        <position position="1455"/>
    </location>
</feature>
<feature type="transmembrane region" description="Helical" evidence="12">
    <location>
        <begin position="354"/>
        <end position="373"/>
    </location>
</feature>
<feature type="transmembrane region" description="Helical" evidence="12">
    <location>
        <begin position="1029"/>
        <end position="1048"/>
    </location>
</feature>
<keyword evidence="8 12" id="KW-1133">Transmembrane helix</keyword>
<evidence type="ECO:0000256" key="7">
    <source>
        <dbReference type="ARBA" id="ARBA00022840"/>
    </source>
</evidence>
<feature type="domain" description="ABC transporter" evidence="13">
    <location>
        <begin position="1206"/>
        <end position="1440"/>
    </location>
</feature>
<dbReference type="InterPro" id="IPR050173">
    <property type="entry name" value="ABC_transporter_C-like"/>
</dbReference>
<accession>A0AAD8AV76</accession>
<dbReference type="CDD" id="cd03244">
    <property type="entry name" value="ABCC_MRP_domain2"/>
    <property type="match status" value="1"/>
</dbReference>
<evidence type="ECO:0000259" key="14">
    <source>
        <dbReference type="PROSITE" id="PS50929"/>
    </source>
</evidence>
<dbReference type="GO" id="GO:0140359">
    <property type="term" value="F:ABC-type transporter activity"/>
    <property type="evidence" value="ECO:0007669"/>
    <property type="project" value="InterPro"/>
</dbReference>
<dbReference type="GO" id="GO:0016020">
    <property type="term" value="C:membrane"/>
    <property type="evidence" value="ECO:0007669"/>
    <property type="project" value="InterPro"/>
</dbReference>
<proteinExistence type="inferred from homology"/>
<dbReference type="SUPFAM" id="SSF90123">
    <property type="entry name" value="ABC transporter transmembrane region"/>
    <property type="match status" value="2"/>
</dbReference>
<dbReference type="GO" id="GO:0005524">
    <property type="term" value="F:ATP binding"/>
    <property type="evidence" value="ECO:0007669"/>
    <property type="project" value="UniProtKB-KW"/>
</dbReference>
<dbReference type="PROSITE" id="PS00211">
    <property type="entry name" value="ABC_TRANSPORTER_1"/>
    <property type="match status" value="2"/>
</dbReference>
<dbReference type="PROSITE" id="PS50893">
    <property type="entry name" value="ABC_TRANSPORTER_2"/>
    <property type="match status" value="2"/>
</dbReference>
<dbReference type="FunFam" id="3.40.50.300:FF:000997">
    <property type="entry name" value="Multidrug resistance-associated protein 1"/>
    <property type="match status" value="1"/>
</dbReference>
<evidence type="ECO:0000313" key="15">
    <source>
        <dbReference type="EMBL" id="KAK0043048.1"/>
    </source>
</evidence>
<feature type="compositionally biased region" description="Basic and acidic residues" evidence="11">
    <location>
        <begin position="57"/>
        <end position="67"/>
    </location>
</feature>
<evidence type="ECO:0000256" key="11">
    <source>
        <dbReference type="SAM" id="MobiDB-lite"/>
    </source>
</evidence>
<keyword evidence="3" id="KW-0813">Transport</keyword>
<dbReference type="CDD" id="cd18599">
    <property type="entry name" value="ABC_6TM_MRP5_8_9_D2"/>
    <property type="match status" value="1"/>
</dbReference>
<dbReference type="InterPro" id="IPR003439">
    <property type="entry name" value="ABC_transporter-like_ATP-bd"/>
</dbReference>
<evidence type="ECO:0000256" key="8">
    <source>
        <dbReference type="ARBA" id="ARBA00022989"/>
    </source>
</evidence>
<feature type="compositionally biased region" description="Polar residues" evidence="11">
    <location>
        <begin position="795"/>
        <end position="823"/>
    </location>
</feature>
<feature type="transmembrane region" description="Helical" evidence="12">
    <location>
        <begin position="432"/>
        <end position="457"/>
    </location>
</feature>
<comment type="caution">
    <text evidence="15">The sequence shown here is derived from an EMBL/GenBank/DDBJ whole genome shotgun (WGS) entry which is preliminary data.</text>
</comment>
<feature type="transmembrane region" description="Helical" evidence="12">
    <location>
        <begin position="1093"/>
        <end position="1114"/>
    </location>
</feature>
<dbReference type="FunFam" id="3.40.50.300:FF:000163">
    <property type="entry name" value="Multidrug resistance-associated protein member 4"/>
    <property type="match status" value="1"/>
</dbReference>
<evidence type="ECO:0000256" key="12">
    <source>
        <dbReference type="SAM" id="Phobius"/>
    </source>
</evidence>
<comment type="similarity">
    <text evidence="2">Belongs to the ABC transporter superfamily. ABCC family. Conjugate transporter (TC 3.A.1.208) subfamily.</text>
</comment>
<feature type="domain" description="ABC transmembrane type-1" evidence="14">
    <location>
        <begin position="874"/>
        <end position="1169"/>
    </location>
</feature>
<feature type="region of interest" description="Disordered" evidence="11">
    <location>
        <begin position="791"/>
        <end position="823"/>
    </location>
</feature>
<dbReference type="Pfam" id="PF00005">
    <property type="entry name" value="ABC_tran"/>
    <property type="match status" value="2"/>
</dbReference>
<comment type="subcellular location">
    <subcellularLocation>
        <location evidence="1">Endomembrane system</location>
        <topology evidence="1">Multi-pass membrane protein</topology>
    </subcellularLocation>
</comment>
<keyword evidence="5" id="KW-0677">Repeat</keyword>
<dbReference type="SUPFAM" id="SSF52540">
    <property type="entry name" value="P-loop containing nucleoside triphosphate hydrolases"/>
    <property type="match status" value="2"/>
</dbReference>
<dbReference type="GO" id="GO:0016887">
    <property type="term" value="F:ATP hydrolysis activity"/>
    <property type="evidence" value="ECO:0007669"/>
    <property type="project" value="InterPro"/>
</dbReference>
<dbReference type="InterPro" id="IPR011527">
    <property type="entry name" value="ABC1_TM_dom"/>
</dbReference>
<dbReference type="Gene3D" id="3.40.50.300">
    <property type="entry name" value="P-loop containing nucleotide triphosphate hydrolases"/>
    <property type="match status" value="2"/>
</dbReference>
<reference evidence="15" key="2">
    <citation type="submission" date="2023-04" db="EMBL/GenBank/DDBJ databases">
        <authorList>
            <person name="Bu L."/>
            <person name="Lu L."/>
            <person name="Laidemitt M.R."/>
            <person name="Zhang S.M."/>
            <person name="Mutuku M."/>
            <person name="Mkoji G."/>
            <person name="Steinauer M."/>
            <person name="Loker E.S."/>
        </authorList>
    </citation>
    <scope>NUCLEOTIDE SEQUENCE</scope>
    <source>
        <strain evidence="15">KasaAsao</strain>
        <tissue evidence="15">Whole Snail</tissue>
    </source>
</reference>
<protein>
    <submittedName>
        <fullName evidence="15">Multidrug resistance-associated protein 5</fullName>
    </submittedName>
</protein>
<evidence type="ECO:0000313" key="16">
    <source>
        <dbReference type="Proteomes" id="UP001233172"/>
    </source>
</evidence>
<feature type="region of interest" description="Disordered" evidence="11">
    <location>
        <begin position="57"/>
        <end position="88"/>
    </location>
</feature>
<feature type="transmembrane region" description="Helical" evidence="12">
    <location>
        <begin position="469"/>
        <end position="493"/>
    </location>
</feature>
<feature type="transmembrane region" description="Helical" evidence="12">
    <location>
        <begin position="1120"/>
        <end position="1138"/>
    </location>
</feature>
<dbReference type="FunFam" id="1.20.1560.10:FF:000015">
    <property type="entry name" value="multidrug resistance-associated protein 5 isoform X1"/>
    <property type="match status" value="1"/>
</dbReference>